<dbReference type="Proteomes" id="UP000636956">
    <property type="component" value="Unassembled WGS sequence"/>
</dbReference>
<gene>
    <name evidence="1" type="ORF">GCM10011372_19770</name>
</gene>
<protein>
    <submittedName>
        <fullName evidence="1">Uncharacterized protein</fullName>
    </submittedName>
</protein>
<comment type="caution">
    <text evidence="1">The sequence shown here is derived from an EMBL/GenBank/DDBJ whole genome shotgun (WGS) entry which is preliminary data.</text>
</comment>
<proteinExistence type="predicted"/>
<sequence>MLLVLMAGTALVVSFLSFFLAFASDPCGPAITRDYDRMGARLDVPGESKL</sequence>
<reference evidence="1" key="1">
    <citation type="journal article" date="2014" name="Int. J. Syst. Evol. Microbiol.">
        <title>Complete genome sequence of Corynebacterium casei LMG S-19264T (=DSM 44701T), isolated from a smear-ripened cheese.</title>
        <authorList>
            <consortium name="US DOE Joint Genome Institute (JGI-PGF)"/>
            <person name="Walter F."/>
            <person name="Albersmeier A."/>
            <person name="Kalinowski J."/>
            <person name="Ruckert C."/>
        </authorList>
    </citation>
    <scope>NUCLEOTIDE SEQUENCE</scope>
    <source>
        <strain evidence="1">CGMCC 1.8984</strain>
    </source>
</reference>
<keyword evidence="2" id="KW-1185">Reference proteome</keyword>
<dbReference type="AlphaFoldDB" id="A0A917PJ31"/>
<evidence type="ECO:0000313" key="1">
    <source>
        <dbReference type="EMBL" id="GGJ81399.1"/>
    </source>
</evidence>
<reference evidence="1" key="2">
    <citation type="submission" date="2020-09" db="EMBL/GenBank/DDBJ databases">
        <authorList>
            <person name="Sun Q."/>
            <person name="Zhou Y."/>
        </authorList>
    </citation>
    <scope>NUCLEOTIDE SEQUENCE</scope>
    <source>
        <strain evidence="1">CGMCC 1.8984</strain>
    </source>
</reference>
<dbReference type="RefSeq" id="WP_188743272.1">
    <property type="nucleotide sequence ID" value="NZ_BAABFW010000030.1"/>
</dbReference>
<name>A0A917PJ31_9MICO</name>
<accession>A0A917PJ31</accession>
<dbReference type="EMBL" id="BMMD01000010">
    <property type="protein sequence ID" value="GGJ81399.1"/>
    <property type="molecule type" value="Genomic_DNA"/>
</dbReference>
<organism evidence="1 2">
    <name type="scientific">Agromyces bauzanensis</name>
    <dbReference type="NCBI Taxonomy" id="1308924"/>
    <lineage>
        <taxon>Bacteria</taxon>
        <taxon>Bacillati</taxon>
        <taxon>Actinomycetota</taxon>
        <taxon>Actinomycetes</taxon>
        <taxon>Micrococcales</taxon>
        <taxon>Microbacteriaceae</taxon>
        <taxon>Agromyces</taxon>
    </lineage>
</organism>
<evidence type="ECO:0000313" key="2">
    <source>
        <dbReference type="Proteomes" id="UP000636956"/>
    </source>
</evidence>